<dbReference type="AlphaFoldDB" id="I5AT61"/>
<gene>
    <name evidence="3" type="ORF">EubceDRAFT1_1167</name>
</gene>
<reference evidence="3 4" key="2">
    <citation type="submission" date="2012-02" db="EMBL/GenBank/DDBJ databases">
        <title>Improved High-Quality Draft sequence of Eubacterium cellulosolvens 6.</title>
        <authorList>
            <consortium name="US DOE Joint Genome Institute"/>
            <person name="Lucas S."/>
            <person name="Han J."/>
            <person name="Lapidus A."/>
            <person name="Cheng J.-F."/>
            <person name="Goodwin L."/>
            <person name="Pitluck S."/>
            <person name="Peters L."/>
            <person name="Mikhailova N."/>
            <person name="Gu W."/>
            <person name="Detter J.C."/>
            <person name="Han C."/>
            <person name="Tapia R."/>
            <person name="Land M."/>
            <person name="Hauser L."/>
            <person name="Kyrpides N."/>
            <person name="Ivanova N."/>
            <person name="Pagani I."/>
            <person name="Johnson E."/>
            <person name="Mukhopadhyay B."/>
            <person name="Anderson I."/>
            <person name="Woyke T."/>
        </authorList>
    </citation>
    <scope>NUCLEOTIDE SEQUENCE [LARGE SCALE GENOMIC DNA]</scope>
    <source>
        <strain evidence="3 4">6</strain>
    </source>
</reference>
<dbReference type="HOGENOM" id="CLU_024775_3_1_9"/>
<organism evidence="3 4">
    <name type="scientific">Eubacterium cellulosolvens (strain ATCC 43171 / JCM 9499 / 6)</name>
    <name type="common">Cillobacterium cellulosolvens</name>
    <dbReference type="NCBI Taxonomy" id="633697"/>
    <lineage>
        <taxon>Bacteria</taxon>
        <taxon>Bacillati</taxon>
        <taxon>Bacillota</taxon>
        <taxon>Clostridia</taxon>
        <taxon>Eubacteriales</taxon>
        <taxon>Eubacteriaceae</taxon>
        <taxon>Eubacterium</taxon>
    </lineage>
</organism>
<dbReference type="STRING" id="633697.EubceDRAFT1_1167"/>
<dbReference type="Gene3D" id="3.50.50.60">
    <property type="entry name" value="FAD/NAD(P)-binding domain"/>
    <property type="match status" value="1"/>
</dbReference>
<dbReference type="Proteomes" id="UP000005753">
    <property type="component" value="Chromosome"/>
</dbReference>
<name>I5AT61_EUBC6</name>
<dbReference type="Gene3D" id="1.10.10.1100">
    <property type="entry name" value="BFD-like [2Fe-2S]-binding domain"/>
    <property type="match status" value="1"/>
</dbReference>
<protein>
    <submittedName>
        <fullName evidence="3">Putative dehydrogenase</fullName>
    </submittedName>
</protein>
<accession>I5AT61</accession>
<dbReference type="PANTHER" id="PTHR42720:SF1">
    <property type="entry name" value="GLYCEROL 3-PHOSPHATE OXIDASE"/>
    <property type="match status" value="1"/>
</dbReference>
<dbReference type="PANTHER" id="PTHR42720">
    <property type="entry name" value="GLYCEROL-3-PHOSPHATE DEHYDROGENASE"/>
    <property type="match status" value="1"/>
</dbReference>
<dbReference type="InterPro" id="IPR036188">
    <property type="entry name" value="FAD/NAD-bd_sf"/>
</dbReference>
<dbReference type="eggNOG" id="COG0579">
    <property type="taxonomic scope" value="Bacteria"/>
</dbReference>
<evidence type="ECO:0000313" key="4">
    <source>
        <dbReference type="Proteomes" id="UP000005753"/>
    </source>
</evidence>
<evidence type="ECO:0000259" key="1">
    <source>
        <dbReference type="Pfam" id="PF01266"/>
    </source>
</evidence>
<dbReference type="Gene3D" id="3.30.9.10">
    <property type="entry name" value="D-Amino Acid Oxidase, subunit A, domain 2"/>
    <property type="match status" value="1"/>
</dbReference>
<dbReference type="InterPro" id="IPR006076">
    <property type="entry name" value="FAD-dep_OxRdtase"/>
</dbReference>
<dbReference type="Pfam" id="PF01266">
    <property type="entry name" value="DAO"/>
    <property type="match status" value="1"/>
</dbReference>
<feature type="domain" description="FAD dependent oxidoreductase" evidence="1">
    <location>
        <begin position="3"/>
        <end position="353"/>
    </location>
</feature>
<dbReference type="EMBL" id="CM001487">
    <property type="protein sequence ID" value="EIM56984.1"/>
    <property type="molecule type" value="Genomic_DNA"/>
</dbReference>
<dbReference type="CDD" id="cd19946">
    <property type="entry name" value="GlpA-like_Fer2_BFD-like"/>
    <property type="match status" value="1"/>
</dbReference>
<feature type="domain" description="BFD-like [2Fe-2S]-binding" evidence="2">
    <location>
        <begin position="397"/>
        <end position="451"/>
    </location>
</feature>
<dbReference type="SUPFAM" id="SSF51905">
    <property type="entry name" value="FAD/NAD(P)-binding domain"/>
    <property type="match status" value="1"/>
</dbReference>
<evidence type="ECO:0000313" key="3">
    <source>
        <dbReference type="EMBL" id="EIM56984.1"/>
    </source>
</evidence>
<proteinExistence type="predicted"/>
<dbReference type="InterPro" id="IPR052745">
    <property type="entry name" value="G3P_Oxidase/Oxidoreductase"/>
</dbReference>
<dbReference type="OrthoDB" id="9801699at2"/>
<dbReference type="InterPro" id="IPR041854">
    <property type="entry name" value="BFD-like_2Fe2S-bd_dom_sf"/>
</dbReference>
<keyword evidence="4" id="KW-1185">Reference proteome</keyword>
<dbReference type="Pfam" id="PF04324">
    <property type="entry name" value="Fer2_BFD"/>
    <property type="match status" value="1"/>
</dbReference>
<reference evidence="3 4" key="1">
    <citation type="submission" date="2010-08" db="EMBL/GenBank/DDBJ databases">
        <authorList>
            <consortium name="US DOE Joint Genome Institute (JGI-PGF)"/>
            <person name="Lucas S."/>
            <person name="Copeland A."/>
            <person name="Lapidus A."/>
            <person name="Cheng J.-F."/>
            <person name="Bruce D."/>
            <person name="Goodwin L."/>
            <person name="Pitluck S."/>
            <person name="Land M.L."/>
            <person name="Hauser L."/>
            <person name="Chang Y.-J."/>
            <person name="Anderson I.J."/>
            <person name="Johnson E."/>
            <person name="Mulhopadhyay B."/>
            <person name="Kyrpides N."/>
            <person name="Woyke T.J."/>
        </authorList>
    </citation>
    <scope>NUCLEOTIDE SEQUENCE [LARGE SCALE GENOMIC DNA]</scope>
    <source>
        <strain evidence="3 4">6</strain>
    </source>
</reference>
<evidence type="ECO:0000259" key="2">
    <source>
        <dbReference type="Pfam" id="PF04324"/>
    </source>
</evidence>
<sequence>MYDVVIIGAGISGCAAARELSRFDLKICVVEKAEDVCCGTSKANSAIVHAGFDAKPGTLKAKLNVEGSKMMKWLSQELDFSYINNGALVVCPEGGDRQGLEDLLERGKANGVEELRIIERDELRQMEPNIADGAEAALYAPTSGIVCPFGMTIGFAENAAMNGAEFRMNTKVENIRRTENGYLVETSRGDLETRAVVNAAGVYADAIHNMISDKPLHITARKGEYYLLDKSAGKHVEHTVFALPTAMGKGVLVTPTVHGNLLVGPNAEDIQDKEGVNTTRAGLNEIAERSADTVKNVPLREVITSFAGLRAHADEDDFIIRELEKAPGFIDVAGIESPGLSAGPAIGCMVAELVCEILKPEEKYDFNPERIGILNPEEMTEEERNGLIRIDPAYGNIICRCESISEGEILDAIHRPLGARSLDAVKRRTRAGMGRCQAGFCSPKVMEILARELSDMSMYDVTKAGGESRLIVGDNKGDFKAGLQGGI</sequence>
<dbReference type="InterPro" id="IPR007419">
    <property type="entry name" value="BFD-like_2Fe2S-bd_dom"/>
</dbReference>